<dbReference type="GO" id="GO:0106286">
    <property type="term" value="F:(E)-caffeate-CoA ligase activity"/>
    <property type="evidence" value="ECO:0007669"/>
    <property type="project" value="UniProtKB-ARBA"/>
</dbReference>
<dbReference type="InterPro" id="IPR020845">
    <property type="entry name" value="AMP-binding_CS"/>
</dbReference>
<dbReference type="InterPro" id="IPR025110">
    <property type="entry name" value="AMP-bd_C"/>
</dbReference>
<dbReference type="GO" id="GO:0009698">
    <property type="term" value="P:phenylpropanoid metabolic process"/>
    <property type="evidence" value="ECO:0007669"/>
    <property type="project" value="UniProtKB-KW"/>
</dbReference>
<evidence type="ECO:0000256" key="1">
    <source>
        <dbReference type="ARBA" id="ARBA00004930"/>
    </source>
</evidence>
<dbReference type="InterPro" id="IPR000873">
    <property type="entry name" value="AMP-dep_synth/lig_dom"/>
</dbReference>
<feature type="domain" description="AMP-binding enzyme C-terminal" evidence="6">
    <location>
        <begin position="451"/>
        <end position="528"/>
    </location>
</feature>
<accession>A0AAD5BLT3</accession>
<proteinExistence type="inferred from homology"/>
<evidence type="ECO:0000256" key="2">
    <source>
        <dbReference type="ARBA" id="ARBA00006432"/>
    </source>
</evidence>
<keyword evidence="3" id="KW-0436">Ligase</keyword>
<dbReference type="PANTHER" id="PTHR43859:SF57">
    <property type="entry name" value="ACYL-ACTIVATING ENZYME 8-RELATED"/>
    <property type="match status" value="1"/>
</dbReference>
<name>A0AAD5BLT3_AMBAR</name>
<dbReference type="InterPro" id="IPR042099">
    <property type="entry name" value="ANL_N_sf"/>
</dbReference>
<organism evidence="7 8">
    <name type="scientific">Ambrosia artemisiifolia</name>
    <name type="common">Common ragweed</name>
    <dbReference type="NCBI Taxonomy" id="4212"/>
    <lineage>
        <taxon>Eukaryota</taxon>
        <taxon>Viridiplantae</taxon>
        <taxon>Streptophyta</taxon>
        <taxon>Embryophyta</taxon>
        <taxon>Tracheophyta</taxon>
        <taxon>Spermatophyta</taxon>
        <taxon>Magnoliopsida</taxon>
        <taxon>eudicotyledons</taxon>
        <taxon>Gunneridae</taxon>
        <taxon>Pentapetalae</taxon>
        <taxon>asterids</taxon>
        <taxon>campanulids</taxon>
        <taxon>Asterales</taxon>
        <taxon>Asteraceae</taxon>
        <taxon>Asteroideae</taxon>
        <taxon>Heliantheae alliance</taxon>
        <taxon>Heliantheae</taxon>
        <taxon>Ambrosia</taxon>
    </lineage>
</organism>
<evidence type="ECO:0000256" key="3">
    <source>
        <dbReference type="ARBA" id="ARBA00022598"/>
    </source>
</evidence>
<dbReference type="EMBL" id="JAMZMK010012174">
    <property type="protein sequence ID" value="KAI7724643.1"/>
    <property type="molecule type" value="Genomic_DNA"/>
</dbReference>
<dbReference type="CDD" id="cd12118">
    <property type="entry name" value="ttLC_FACS_AEE21_like"/>
    <property type="match status" value="1"/>
</dbReference>
<dbReference type="Gene3D" id="3.30.300.30">
    <property type="match status" value="1"/>
</dbReference>
<sequence length="549" mass="60507">MDQFHPRPANSSPLTPLTFLDRCATVYGDCPSLVYGNTTYTWTETRQRCLRVASSITKLGIKRQDVVSVIAPNVPAMYELYFAIPFAGAVINSINTRLDARTVSVILAHSGSKLVFVDYDSVSIVRKAISMFTDNMPKPMLVLVIDDGVLIEDSRGFECTYDNMVENGDPNFNWIRPVSEWDPITLNYTSGTTSSPKGVVHCHRGMFIIAVDSLIEWSVPKQPVYLWTLPMFHANGWSYTWGMAAVGATNICLRKFDAAIIYDLIDKHGVTHMCGAPVVLNMLSNAPGVKRLKNPVNILTAGAPPPAAVLARAEAIGFVISHGYGLTETGGLVVTCAWKKEWDRFPATERARLKARQGVRTVVFTDMDVVDPESGLSVTRDGSTLGEVVLRGGCLMLGYFKDPEGTAKCMRENGWFYTGDVAVMHPDGYLEIKDRSKDVIISGGENLSSVEVESILYTHPAVNEAAVVARADEFWGETPCAFVSLKAEMTGKVTEKEVIDYCRGKLPGYMVPKTVVFKDELPKTSTGKIKKFVLREMAKKMGPIRKGRM</sequence>
<keyword evidence="8" id="KW-1185">Reference proteome</keyword>
<dbReference type="NCBIfam" id="NF006020">
    <property type="entry name" value="PRK08162.1"/>
    <property type="match status" value="1"/>
</dbReference>
<dbReference type="PROSITE" id="PS00455">
    <property type="entry name" value="AMP_BINDING"/>
    <property type="match status" value="1"/>
</dbReference>
<comment type="pathway">
    <text evidence="1">Phytoalexin biosynthesis; 3,4',5-trihydroxystilbene biosynthesis; 3,4',5-trihydroxystilbene from trans-4-coumarate: step 1/2.</text>
</comment>
<dbReference type="Gene3D" id="3.40.50.12780">
    <property type="entry name" value="N-terminal domain of ligase-like"/>
    <property type="match status" value="1"/>
</dbReference>
<keyword evidence="4" id="KW-0587">Phenylpropanoid metabolism</keyword>
<dbReference type="FunFam" id="3.40.50.12780:FF:000003">
    <property type="entry name" value="Long-chain-fatty-acid--CoA ligase FadD"/>
    <property type="match status" value="1"/>
</dbReference>
<feature type="domain" description="AMP-dependent synthetase/ligase" evidence="5">
    <location>
        <begin position="21"/>
        <end position="400"/>
    </location>
</feature>
<comment type="similarity">
    <text evidence="2">Belongs to the ATP-dependent AMP-binding enzyme family.</text>
</comment>
<reference evidence="7" key="1">
    <citation type="submission" date="2022-06" db="EMBL/GenBank/DDBJ databases">
        <title>Uncovering the hologenomic basis of an extraordinary plant invasion.</title>
        <authorList>
            <person name="Bieker V.C."/>
            <person name="Martin M.D."/>
            <person name="Gilbert T."/>
            <person name="Hodgins K."/>
            <person name="Battlay P."/>
            <person name="Petersen B."/>
            <person name="Wilson J."/>
        </authorList>
    </citation>
    <scope>NUCLEOTIDE SEQUENCE</scope>
    <source>
        <strain evidence="7">AA19_3_7</strain>
        <tissue evidence="7">Leaf</tissue>
    </source>
</reference>
<dbReference type="AlphaFoldDB" id="A0AAD5BLT3"/>
<evidence type="ECO:0000313" key="7">
    <source>
        <dbReference type="EMBL" id="KAI7724643.1"/>
    </source>
</evidence>
<evidence type="ECO:0000256" key="4">
    <source>
        <dbReference type="ARBA" id="ARBA00023051"/>
    </source>
</evidence>
<evidence type="ECO:0000259" key="5">
    <source>
        <dbReference type="Pfam" id="PF00501"/>
    </source>
</evidence>
<dbReference type="Pfam" id="PF13193">
    <property type="entry name" value="AMP-binding_C"/>
    <property type="match status" value="1"/>
</dbReference>
<dbReference type="InterPro" id="IPR045851">
    <property type="entry name" value="AMP-bd_C_sf"/>
</dbReference>
<evidence type="ECO:0000259" key="6">
    <source>
        <dbReference type="Pfam" id="PF13193"/>
    </source>
</evidence>
<dbReference type="Pfam" id="PF00501">
    <property type="entry name" value="AMP-binding"/>
    <property type="match status" value="1"/>
</dbReference>
<evidence type="ECO:0000313" key="8">
    <source>
        <dbReference type="Proteomes" id="UP001206925"/>
    </source>
</evidence>
<dbReference type="Proteomes" id="UP001206925">
    <property type="component" value="Unassembled WGS sequence"/>
</dbReference>
<gene>
    <name evidence="7" type="ORF">M8C21_006377</name>
</gene>
<protein>
    <recommendedName>
        <fullName evidence="9">4-coumarate--CoA ligase</fullName>
    </recommendedName>
</protein>
<dbReference type="PANTHER" id="PTHR43859">
    <property type="entry name" value="ACYL-ACTIVATING ENZYME"/>
    <property type="match status" value="1"/>
</dbReference>
<comment type="caution">
    <text evidence="7">The sequence shown here is derived from an EMBL/GenBank/DDBJ whole genome shotgun (WGS) entry which is preliminary data.</text>
</comment>
<evidence type="ECO:0008006" key="9">
    <source>
        <dbReference type="Google" id="ProtNLM"/>
    </source>
</evidence>
<dbReference type="FunFam" id="3.30.300.30:FF:000008">
    <property type="entry name" value="2,3-dihydroxybenzoate-AMP ligase"/>
    <property type="match status" value="1"/>
</dbReference>
<dbReference type="SUPFAM" id="SSF56801">
    <property type="entry name" value="Acetyl-CoA synthetase-like"/>
    <property type="match status" value="1"/>
</dbReference>